<gene>
    <name evidence="1" type="ORF">CONLIGDRAFT_679256</name>
</gene>
<dbReference type="InParanoid" id="A0A1J7JB02"/>
<protein>
    <recommendedName>
        <fullName evidence="3">JmjC domain-containing protein</fullName>
    </recommendedName>
</protein>
<name>A0A1J7JB02_9PEZI</name>
<dbReference type="AlphaFoldDB" id="A0A1J7JB02"/>
<evidence type="ECO:0000313" key="2">
    <source>
        <dbReference type="Proteomes" id="UP000182658"/>
    </source>
</evidence>
<dbReference type="OrthoDB" id="5331193at2759"/>
<accession>A0A1J7JB02</accession>
<dbReference type="Proteomes" id="UP000182658">
    <property type="component" value="Unassembled WGS sequence"/>
</dbReference>
<keyword evidence="2" id="KW-1185">Reference proteome</keyword>
<organism evidence="1 2">
    <name type="scientific">Coniochaeta ligniaria NRRL 30616</name>
    <dbReference type="NCBI Taxonomy" id="1408157"/>
    <lineage>
        <taxon>Eukaryota</taxon>
        <taxon>Fungi</taxon>
        <taxon>Dikarya</taxon>
        <taxon>Ascomycota</taxon>
        <taxon>Pezizomycotina</taxon>
        <taxon>Sordariomycetes</taxon>
        <taxon>Sordariomycetidae</taxon>
        <taxon>Coniochaetales</taxon>
        <taxon>Coniochaetaceae</taxon>
        <taxon>Coniochaeta</taxon>
    </lineage>
</organism>
<evidence type="ECO:0000313" key="1">
    <source>
        <dbReference type="EMBL" id="OIW30473.1"/>
    </source>
</evidence>
<evidence type="ECO:0008006" key="3">
    <source>
        <dbReference type="Google" id="ProtNLM"/>
    </source>
</evidence>
<reference evidence="1 2" key="1">
    <citation type="submission" date="2016-10" db="EMBL/GenBank/DDBJ databases">
        <title>Draft genome sequence of Coniochaeta ligniaria NRRL30616, a lignocellulolytic fungus for bioabatement of inhibitors in plant biomass hydrolysates.</title>
        <authorList>
            <consortium name="DOE Joint Genome Institute"/>
            <person name="Jimenez D.J."/>
            <person name="Hector R.E."/>
            <person name="Riley R."/>
            <person name="Sun H."/>
            <person name="Grigoriev I.V."/>
            <person name="Van Elsas J.D."/>
            <person name="Nichols N.N."/>
        </authorList>
    </citation>
    <scope>NUCLEOTIDE SEQUENCE [LARGE SCALE GENOMIC DNA]</scope>
    <source>
        <strain evidence="1 2">NRRL 30616</strain>
    </source>
</reference>
<dbReference type="EMBL" id="KV875096">
    <property type="protein sequence ID" value="OIW30473.1"/>
    <property type="molecule type" value="Genomic_DNA"/>
</dbReference>
<sequence length="200" mass="22976">MTPQGGSVDLHWDPKHHIAVPLLAGSAKLWAIYPPTVHNRRVFYRHYDSPEGILKARWRDLEYGEFLYQDEHCAFIMDRCTLYATNSRKSTLLCILDFTVLNDIQVSWDFVRALAEDHEIGPHQCLPILHQFILAQSHYDIDDSRLRKVMRGHLFCSPKVEMKPLGRVVDLQSLVDAAHSELAYASTTAIHVAERVRQSS</sequence>
<proteinExistence type="predicted"/>
<dbReference type="SUPFAM" id="SSF51197">
    <property type="entry name" value="Clavaminate synthase-like"/>
    <property type="match status" value="1"/>
</dbReference>